<dbReference type="PROSITE" id="PS00061">
    <property type="entry name" value="ADH_SHORT"/>
    <property type="match status" value="1"/>
</dbReference>
<dbReference type="AlphaFoldDB" id="A0AAD5EJU2"/>
<dbReference type="SUPFAM" id="SSF51735">
    <property type="entry name" value="NAD(P)-binding Rossmann-fold domains"/>
    <property type="match status" value="1"/>
</dbReference>
<keyword evidence="1" id="KW-0521">NADP</keyword>
<evidence type="ECO:0000256" key="2">
    <source>
        <dbReference type="ARBA" id="ARBA00023002"/>
    </source>
</evidence>
<reference evidence="3" key="1">
    <citation type="submission" date="2021-06" db="EMBL/GenBank/DDBJ databases">
        <authorList>
            <consortium name="DOE Joint Genome Institute"/>
            <person name="Mondo S.J."/>
            <person name="Amses K.R."/>
            <person name="Simmons D.R."/>
            <person name="Longcore J.E."/>
            <person name="Seto K."/>
            <person name="Alves G.H."/>
            <person name="Bonds A.E."/>
            <person name="Quandt C.A."/>
            <person name="Davis W.J."/>
            <person name="Chang Y."/>
            <person name="Letcher P.M."/>
            <person name="Powell M.J."/>
            <person name="Kuo A."/>
            <person name="Labutti K."/>
            <person name="Pangilinan J."/>
            <person name="Andreopoulos W."/>
            <person name="Tritt A."/>
            <person name="Riley R."/>
            <person name="Hundley H."/>
            <person name="Johnson J."/>
            <person name="Lipzen A."/>
            <person name="Barry K."/>
            <person name="Berbee M.L."/>
            <person name="Buchler N.E."/>
            <person name="Grigoriev I.V."/>
            <person name="Spatafora J.W."/>
            <person name="Stajich J.E."/>
            <person name="James T.Y."/>
        </authorList>
    </citation>
    <scope>NUCLEOTIDE SEQUENCE</scope>
    <source>
        <strain evidence="3">AG</strain>
    </source>
</reference>
<evidence type="ECO:0008006" key="5">
    <source>
        <dbReference type="Google" id="ProtNLM"/>
    </source>
</evidence>
<dbReference type="InterPro" id="IPR036291">
    <property type="entry name" value="NAD(P)-bd_dom_sf"/>
</dbReference>
<dbReference type="EMBL" id="MU620895">
    <property type="protein sequence ID" value="KAI8583690.1"/>
    <property type="molecule type" value="Genomic_DNA"/>
</dbReference>
<dbReference type="InterPro" id="IPR020904">
    <property type="entry name" value="Sc_DH/Rdtase_CS"/>
</dbReference>
<accession>A0AAD5EJU2</accession>
<dbReference type="Gene3D" id="3.40.50.720">
    <property type="entry name" value="NAD(P)-binding Rossmann-like Domain"/>
    <property type="match status" value="1"/>
</dbReference>
<dbReference type="GeneID" id="75911230"/>
<dbReference type="PANTHER" id="PTHR43658:SF8">
    <property type="entry name" value="17-BETA-HYDROXYSTEROID DEHYDROGENASE 14-RELATED"/>
    <property type="match status" value="1"/>
</dbReference>
<sequence length="259" mass="27070">MKISGNTFIVTGGASGLGEAAVRKLVKEGGNAVIIDVNVDGAEKIAQELGTDRVLAPGKVDVTEEEPVKKALELALEQFGSLAGAVICHGVLGAPPSVTGYGPGNALTSYEQMKFVAGINFLGVYNVAQKVAEILIKQEPLAEDGERGAIILISSIAGLDGSLVSYGTTKSAVAGMILPFAREVAPFGVRVMGIAPGVFQTPMTQVLTDNQDAANSLLQMFPRRMGQPLEFADLVAFIFETPMLNGSLIRIDAGVRLQV</sequence>
<dbReference type="RefSeq" id="XP_051448694.1">
    <property type="nucleotide sequence ID" value="XM_051585882.1"/>
</dbReference>
<dbReference type="Pfam" id="PF00106">
    <property type="entry name" value="adh_short"/>
    <property type="match status" value="1"/>
</dbReference>
<dbReference type="InterPro" id="IPR002347">
    <property type="entry name" value="SDR_fam"/>
</dbReference>
<dbReference type="Proteomes" id="UP001206595">
    <property type="component" value="Unassembled WGS sequence"/>
</dbReference>
<dbReference type="GO" id="GO:0016491">
    <property type="term" value="F:oxidoreductase activity"/>
    <property type="evidence" value="ECO:0007669"/>
    <property type="project" value="UniProtKB-KW"/>
</dbReference>
<keyword evidence="4" id="KW-1185">Reference proteome</keyword>
<evidence type="ECO:0000313" key="4">
    <source>
        <dbReference type="Proteomes" id="UP001206595"/>
    </source>
</evidence>
<proteinExistence type="predicted"/>
<name>A0AAD5EJU2_UMBRA</name>
<protein>
    <recommendedName>
        <fullName evidence="5">3-hydroxyacyl-CoA dehydrogenase</fullName>
    </recommendedName>
</protein>
<evidence type="ECO:0000256" key="1">
    <source>
        <dbReference type="ARBA" id="ARBA00022857"/>
    </source>
</evidence>
<organism evidence="3 4">
    <name type="scientific">Umbelopsis ramanniana AG</name>
    <dbReference type="NCBI Taxonomy" id="1314678"/>
    <lineage>
        <taxon>Eukaryota</taxon>
        <taxon>Fungi</taxon>
        <taxon>Fungi incertae sedis</taxon>
        <taxon>Mucoromycota</taxon>
        <taxon>Mucoromycotina</taxon>
        <taxon>Umbelopsidomycetes</taxon>
        <taxon>Umbelopsidales</taxon>
        <taxon>Umbelopsidaceae</taxon>
        <taxon>Umbelopsis</taxon>
    </lineage>
</organism>
<evidence type="ECO:0000313" key="3">
    <source>
        <dbReference type="EMBL" id="KAI8583690.1"/>
    </source>
</evidence>
<dbReference type="PANTHER" id="PTHR43658">
    <property type="entry name" value="SHORT-CHAIN DEHYDROGENASE/REDUCTASE"/>
    <property type="match status" value="1"/>
</dbReference>
<dbReference type="PRINTS" id="PR00081">
    <property type="entry name" value="GDHRDH"/>
</dbReference>
<gene>
    <name evidence="3" type="ORF">K450DRAFT_222309</name>
</gene>
<reference evidence="3" key="2">
    <citation type="journal article" date="2022" name="Proc. Natl. Acad. Sci. U.S.A.">
        <title>Diploid-dominant life cycles characterize the early evolution of Fungi.</title>
        <authorList>
            <person name="Amses K.R."/>
            <person name="Simmons D.R."/>
            <person name="Longcore J.E."/>
            <person name="Mondo S.J."/>
            <person name="Seto K."/>
            <person name="Jeronimo G.H."/>
            <person name="Bonds A.E."/>
            <person name="Quandt C.A."/>
            <person name="Davis W.J."/>
            <person name="Chang Y."/>
            <person name="Federici B.A."/>
            <person name="Kuo A."/>
            <person name="LaButti K."/>
            <person name="Pangilinan J."/>
            <person name="Andreopoulos W."/>
            <person name="Tritt A."/>
            <person name="Riley R."/>
            <person name="Hundley H."/>
            <person name="Johnson J."/>
            <person name="Lipzen A."/>
            <person name="Barry K."/>
            <person name="Lang B.F."/>
            <person name="Cuomo C.A."/>
            <person name="Buchler N.E."/>
            <person name="Grigoriev I.V."/>
            <person name="Spatafora J.W."/>
            <person name="Stajich J.E."/>
            <person name="James T.Y."/>
        </authorList>
    </citation>
    <scope>NUCLEOTIDE SEQUENCE</scope>
    <source>
        <strain evidence="3">AG</strain>
    </source>
</reference>
<comment type="caution">
    <text evidence="3">The sequence shown here is derived from an EMBL/GenBank/DDBJ whole genome shotgun (WGS) entry which is preliminary data.</text>
</comment>
<keyword evidence="2" id="KW-0560">Oxidoreductase</keyword>